<dbReference type="SMART" id="SM00244">
    <property type="entry name" value="PHB"/>
    <property type="match status" value="1"/>
</dbReference>
<dbReference type="SUPFAM" id="SSF117892">
    <property type="entry name" value="Band 7/SPFH domain"/>
    <property type="match status" value="1"/>
</dbReference>
<evidence type="ECO:0000256" key="1">
    <source>
        <dbReference type="ARBA" id="ARBA00004167"/>
    </source>
</evidence>
<evidence type="ECO:0000256" key="3">
    <source>
        <dbReference type="ARBA" id="ARBA00022692"/>
    </source>
</evidence>
<evidence type="ECO:0000256" key="2">
    <source>
        <dbReference type="ARBA" id="ARBA00007862"/>
    </source>
</evidence>
<feature type="compositionally biased region" description="Low complexity" evidence="6">
    <location>
        <begin position="366"/>
        <end position="379"/>
    </location>
</feature>
<feature type="compositionally biased region" description="Basic and acidic residues" evidence="6">
    <location>
        <begin position="440"/>
        <end position="449"/>
    </location>
</feature>
<dbReference type="EMBL" id="JAEKJA010000005">
    <property type="protein sequence ID" value="MBJ3775525.1"/>
    <property type="molecule type" value="Genomic_DNA"/>
</dbReference>
<keyword evidence="9" id="KW-1185">Reference proteome</keyword>
<name>A0A934MG23_9HYPH</name>
<dbReference type="InterPro" id="IPR001107">
    <property type="entry name" value="Band_7"/>
</dbReference>
<dbReference type="InterPro" id="IPR036013">
    <property type="entry name" value="Band_7/SPFH_dom_sf"/>
</dbReference>
<dbReference type="Gene3D" id="3.30.479.30">
    <property type="entry name" value="Band 7 domain"/>
    <property type="match status" value="1"/>
</dbReference>
<protein>
    <submittedName>
        <fullName evidence="8">Protease modulator HflC</fullName>
    </submittedName>
</protein>
<dbReference type="Pfam" id="PF01145">
    <property type="entry name" value="Band_7"/>
    <property type="match status" value="1"/>
</dbReference>
<gene>
    <name evidence="8" type="ORF">JCR33_07515</name>
</gene>
<reference evidence="8" key="1">
    <citation type="submission" date="2020-12" db="EMBL/GenBank/DDBJ databases">
        <title>Bacterial taxonomy.</title>
        <authorList>
            <person name="Pan X."/>
        </authorList>
    </citation>
    <scope>NUCLEOTIDE SEQUENCE</scope>
    <source>
        <strain evidence="8">B2012</strain>
    </source>
</reference>
<keyword evidence="4" id="KW-1133">Transmembrane helix</keyword>
<feature type="compositionally biased region" description="Low complexity" evidence="6">
    <location>
        <begin position="394"/>
        <end position="427"/>
    </location>
</feature>
<dbReference type="PANTHER" id="PTHR42911:SF1">
    <property type="entry name" value="MODULATOR OF FTSH PROTEASE HFLC"/>
    <property type="match status" value="1"/>
</dbReference>
<evidence type="ECO:0000256" key="5">
    <source>
        <dbReference type="ARBA" id="ARBA00023136"/>
    </source>
</evidence>
<keyword evidence="3" id="KW-0812">Transmembrane</keyword>
<dbReference type="CDD" id="cd03405">
    <property type="entry name" value="SPFH_HflC"/>
    <property type="match status" value="1"/>
</dbReference>
<keyword evidence="8" id="KW-0645">Protease</keyword>
<evidence type="ECO:0000313" key="8">
    <source>
        <dbReference type="EMBL" id="MBJ3775525.1"/>
    </source>
</evidence>
<dbReference type="PANTHER" id="PTHR42911">
    <property type="entry name" value="MODULATOR OF FTSH PROTEASE HFLC"/>
    <property type="match status" value="1"/>
</dbReference>
<evidence type="ECO:0000256" key="6">
    <source>
        <dbReference type="SAM" id="MobiDB-lite"/>
    </source>
</evidence>
<proteinExistence type="inferred from homology"/>
<sequence length="449" mass="48392">MRAGLIGILIVIAVVVVVALNSLFVTTPTQQALVLQFGEVRQAIRQPGLNVKIPLIQDVLFLDKRILDLNVPTQEIIAADQKRLVVDAFMRYRVANPVRFYQTVNNVREGAARLSTFVQASLRAVLADATFQAIVRDDRQALTQRIAEDVARRAQDIGVEIVDVRIRRADLPEANSEAIYRRMRTEREQEATEIRARGREAAARVEAAADRTATVLRAEADREAEQIRGEGDARKNAIFARAYTVDPQFFAFYRAMQAYETGLKASDTRLILSPDADFFRYFNDPLGRTAELPPAEVAEAPQPNQGPLPDIAAEVPPALDRNADTKDLLPEIAPVPGAEEDVPSMSDTSADIDAEEDAALDEEAAVDAGEPSPAVASEAEAARLEAEEAEESAAQETGESAAATDAAPASEEVSPASPDAASAGTPAETSADTEAAPASTDERPVEPAQ</sequence>
<evidence type="ECO:0000313" key="9">
    <source>
        <dbReference type="Proteomes" id="UP000609531"/>
    </source>
</evidence>
<dbReference type="RefSeq" id="WP_198881413.1">
    <property type="nucleotide sequence ID" value="NZ_JAEKJA010000005.1"/>
</dbReference>
<feature type="domain" description="Band 7" evidence="7">
    <location>
        <begin position="21"/>
        <end position="183"/>
    </location>
</feature>
<dbReference type="InterPro" id="IPR010200">
    <property type="entry name" value="HflC"/>
</dbReference>
<comment type="similarity">
    <text evidence="2">Belongs to the band 7/mec-2 family. HflC subfamily.</text>
</comment>
<evidence type="ECO:0000259" key="7">
    <source>
        <dbReference type="SMART" id="SM00244"/>
    </source>
</evidence>
<feature type="region of interest" description="Disordered" evidence="6">
    <location>
        <begin position="360"/>
        <end position="449"/>
    </location>
</feature>
<dbReference type="AlphaFoldDB" id="A0A934MG23"/>
<evidence type="ECO:0000256" key="4">
    <source>
        <dbReference type="ARBA" id="ARBA00022989"/>
    </source>
</evidence>
<dbReference type="GO" id="GO:0006508">
    <property type="term" value="P:proteolysis"/>
    <property type="evidence" value="ECO:0007669"/>
    <property type="project" value="UniProtKB-KW"/>
</dbReference>
<comment type="caution">
    <text evidence="8">The sequence shown here is derived from an EMBL/GenBank/DDBJ whole genome shotgun (WGS) entry which is preliminary data.</text>
</comment>
<dbReference type="Proteomes" id="UP000609531">
    <property type="component" value="Unassembled WGS sequence"/>
</dbReference>
<keyword evidence="8" id="KW-0378">Hydrolase</keyword>
<keyword evidence="5" id="KW-0472">Membrane</keyword>
<dbReference type="GO" id="GO:0008233">
    <property type="term" value="F:peptidase activity"/>
    <property type="evidence" value="ECO:0007669"/>
    <property type="project" value="UniProtKB-KW"/>
</dbReference>
<comment type="subcellular location">
    <subcellularLocation>
        <location evidence="1">Membrane</location>
        <topology evidence="1">Single-pass membrane protein</topology>
    </subcellularLocation>
</comment>
<dbReference type="GO" id="GO:0016020">
    <property type="term" value="C:membrane"/>
    <property type="evidence" value="ECO:0007669"/>
    <property type="project" value="UniProtKB-SubCell"/>
</dbReference>
<accession>A0A934MG23</accession>
<organism evidence="8 9">
    <name type="scientific">Acuticoccus mangrovi</name>
    <dbReference type="NCBI Taxonomy" id="2796142"/>
    <lineage>
        <taxon>Bacteria</taxon>
        <taxon>Pseudomonadati</taxon>
        <taxon>Pseudomonadota</taxon>
        <taxon>Alphaproteobacteria</taxon>
        <taxon>Hyphomicrobiales</taxon>
        <taxon>Amorphaceae</taxon>
        <taxon>Acuticoccus</taxon>
    </lineage>
</organism>